<protein>
    <submittedName>
        <fullName evidence="1">Uncharacterized protein</fullName>
    </submittedName>
</protein>
<dbReference type="EMBL" id="BGZK01000153">
    <property type="protein sequence ID" value="GBP23779.1"/>
    <property type="molecule type" value="Genomic_DNA"/>
</dbReference>
<keyword evidence="2" id="KW-1185">Reference proteome</keyword>
<comment type="caution">
    <text evidence="1">The sequence shown here is derived from an EMBL/GenBank/DDBJ whole genome shotgun (WGS) entry which is preliminary data.</text>
</comment>
<evidence type="ECO:0000313" key="1">
    <source>
        <dbReference type="EMBL" id="GBP23779.1"/>
    </source>
</evidence>
<evidence type="ECO:0000313" key="2">
    <source>
        <dbReference type="Proteomes" id="UP000299102"/>
    </source>
</evidence>
<proteinExistence type="predicted"/>
<dbReference type="AlphaFoldDB" id="A0A4C1UBR3"/>
<accession>A0A4C1UBR3</accession>
<name>A0A4C1UBR3_EUMVA</name>
<dbReference type="Proteomes" id="UP000299102">
    <property type="component" value="Unassembled WGS sequence"/>
</dbReference>
<gene>
    <name evidence="1" type="ORF">EVAR_13736_1</name>
</gene>
<reference evidence="1 2" key="1">
    <citation type="journal article" date="2019" name="Commun. Biol.">
        <title>The bagworm genome reveals a unique fibroin gene that provides high tensile strength.</title>
        <authorList>
            <person name="Kono N."/>
            <person name="Nakamura H."/>
            <person name="Ohtoshi R."/>
            <person name="Tomita M."/>
            <person name="Numata K."/>
            <person name="Arakawa K."/>
        </authorList>
    </citation>
    <scope>NUCLEOTIDE SEQUENCE [LARGE SCALE GENOMIC DNA]</scope>
</reference>
<organism evidence="1 2">
    <name type="scientific">Eumeta variegata</name>
    <name type="common">Bagworm moth</name>
    <name type="synonym">Eumeta japonica</name>
    <dbReference type="NCBI Taxonomy" id="151549"/>
    <lineage>
        <taxon>Eukaryota</taxon>
        <taxon>Metazoa</taxon>
        <taxon>Ecdysozoa</taxon>
        <taxon>Arthropoda</taxon>
        <taxon>Hexapoda</taxon>
        <taxon>Insecta</taxon>
        <taxon>Pterygota</taxon>
        <taxon>Neoptera</taxon>
        <taxon>Endopterygota</taxon>
        <taxon>Lepidoptera</taxon>
        <taxon>Glossata</taxon>
        <taxon>Ditrysia</taxon>
        <taxon>Tineoidea</taxon>
        <taxon>Psychidae</taxon>
        <taxon>Oiketicinae</taxon>
        <taxon>Eumeta</taxon>
    </lineage>
</organism>
<sequence>MATASTNILVMPLVRYRRLRAGRITGGFSLKFAYKEALKEWRGESIRFLREPLLLALPYVHRLYVQAVGGADAAKALSRLHKPRSRAGGHEQRDSPFSQTRVSFGFQVLSSTLSITNPELRSLASCMVGLAGHDAPH</sequence>